<dbReference type="Gene3D" id="3.40.50.300">
    <property type="entry name" value="P-loop containing nucleotide triphosphate hydrolases"/>
    <property type="match status" value="1"/>
</dbReference>
<evidence type="ECO:0000313" key="3">
    <source>
        <dbReference type="Proteomes" id="UP000652761"/>
    </source>
</evidence>
<dbReference type="InterPro" id="IPR003593">
    <property type="entry name" value="AAA+_ATPase"/>
</dbReference>
<dbReference type="AlphaFoldDB" id="A0A843XAT9"/>
<dbReference type="InterPro" id="IPR027417">
    <property type="entry name" value="P-loop_NTPase"/>
</dbReference>
<organism evidence="2 3">
    <name type="scientific">Colocasia esculenta</name>
    <name type="common">Wild taro</name>
    <name type="synonym">Arum esculentum</name>
    <dbReference type="NCBI Taxonomy" id="4460"/>
    <lineage>
        <taxon>Eukaryota</taxon>
        <taxon>Viridiplantae</taxon>
        <taxon>Streptophyta</taxon>
        <taxon>Embryophyta</taxon>
        <taxon>Tracheophyta</taxon>
        <taxon>Spermatophyta</taxon>
        <taxon>Magnoliopsida</taxon>
        <taxon>Liliopsida</taxon>
        <taxon>Araceae</taxon>
        <taxon>Aroideae</taxon>
        <taxon>Colocasieae</taxon>
        <taxon>Colocasia</taxon>
    </lineage>
</organism>
<protein>
    <recommendedName>
        <fullName evidence="1">AAA+ ATPase domain-containing protein</fullName>
    </recommendedName>
</protein>
<dbReference type="PRINTS" id="PR00364">
    <property type="entry name" value="DISEASERSIST"/>
</dbReference>
<dbReference type="PANTHER" id="PTHR33463:SF204">
    <property type="entry name" value="NB-ARC DOMAIN-CONTAINING PROTEIN"/>
    <property type="match status" value="1"/>
</dbReference>
<keyword evidence="3" id="KW-1185">Reference proteome</keyword>
<dbReference type="Proteomes" id="UP000652761">
    <property type="component" value="Unassembled WGS sequence"/>
</dbReference>
<dbReference type="SMART" id="SM00382">
    <property type="entry name" value="AAA"/>
    <property type="match status" value="1"/>
</dbReference>
<dbReference type="SUPFAM" id="SSF52540">
    <property type="entry name" value="P-loop containing nucleoside triphosphate hydrolases"/>
    <property type="match status" value="1"/>
</dbReference>
<sequence length="202" mass="22299">MLLGNNDVKIVGIYDMPGIGKTTLLQKIYHELRESNQQGGGDPSKAVIYVNVHKEPNIGSLQRDIAQQLCPIPAEDGPSDAPSPEIQQARTLFMELSKNESILLLDDVWEALDWKKIGITSPSSERVLCKIIFTTPLRQVCIDMEVGANSVGIGFLSDTQSWELFCHKVNKLVDDPSITPERAVVTLCGGLPRAIITMSDYY</sequence>
<dbReference type="EMBL" id="NMUH01007021">
    <property type="protein sequence ID" value="MQM16469.1"/>
    <property type="molecule type" value="Genomic_DNA"/>
</dbReference>
<name>A0A843XAT9_COLES</name>
<gene>
    <name evidence="2" type="ORF">Taro_049429</name>
</gene>
<dbReference type="InterPro" id="IPR050905">
    <property type="entry name" value="Plant_NBS-LRR"/>
</dbReference>
<proteinExistence type="predicted"/>
<dbReference type="PANTHER" id="PTHR33463">
    <property type="entry name" value="NB-ARC DOMAIN-CONTAINING PROTEIN-RELATED"/>
    <property type="match status" value="1"/>
</dbReference>
<feature type="domain" description="AAA+ ATPase" evidence="1">
    <location>
        <begin position="7"/>
        <end position="157"/>
    </location>
</feature>
<evidence type="ECO:0000313" key="2">
    <source>
        <dbReference type="EMBL" id="MQM16469.1"/>
    </source>
</evidence>
<dbReference type="Pfam" id="PF00931">
    <property type="entry name" value="NB-ARC"/>
    <property type="match status" value="1"/>
</dbReference>
<reference evidence="2" key="1">
    <citation type="submission" date="2017-07" db="EMBL/GenBank/DDBJ databases">
        <title>Taro Niue Genome Assembly and Annotation.</title>
        <authorList>
            <person name="Atibalentja N."/>
            <person name="Keating K."/>
            <person name="Fields C.J."/>
        </authorList>
    </citation>
    <scope>NUCLEOTIDE SEQUENCE</scope>
    <source>
        <strain evidence="2">Niue_2</strain>
        <tissue evidence="2">Leaf</tissue>
    </source>
</reference>
<evidence type="ECO:0000259" key="1">
    <source>
        <dbReference type="SMART" id="SM00382"/>
    </source>
</evidence>
<comment type="caution">
    <text evidence="2">The sequence shown here is derived from an EMBL/GenBank/DDBJ whole genome shotgun (WGS) entry which is preliminary data.</text>
</comment>
<dbReference type="GO" id="GO:0043531">
    <property type="term" value="F:ADP binding"/>
    <property type="evidence" value="ECO:0007669"/>
    <property type="project" value="InterPro"/>
</dbReference>
<dbReference type="OrthoDB" id="645388at2759"/>
<accession>A0A843XAT9</accession>
<dbReference type="InterPro" id="IPR002182">
    <property type="entry name" value="NB-ARC"/>
</dbReference>